<dbReference type="GO" id="GO:0070475">
    <property type="term" value="P:rRNA base methylation"/>
    <property type="evidence" value="ECO:0007669"/>
    <property type="project" value="TreeGrafter"/>
</dbReference>
<dbReference type="CDD" id="cd02440">
    <property type="entry name" value="AdoMet_MTases"/>
    <property type="match status" value="1"/>
</dbReference>
<dbReference type="OrthoDB" id="514248at2759"/>
<comment type="caution">
    <text evidence="3">The sequence shown here is derived from an EMBL/GenBank/DDBJ whole genome shotgun (WGS) entry which is preliminary data.</text>
</comment>
<dbReference type="Pfam" id="PF05971">
    <property type="entry name" value="Methyltransf_10"/>
    <property type="match status" value="2"/>
</dbReference>
<dbReference type="InterPro" id="IPR029063">
    <property type="entry name" value="SAM-dependent_MTases_sf"/>
</dbReference>
<name>A0A2V3J4Z8_9FLOR</name>
<sequence>MPRRKTSARENTGPRKRARTFKVDESILDAPRFDFEPIIDADRDLAKHVLTINGQRTIDFTSREATLLLTQGILKHHFKINLSLPKGHLVPTIPNRVQYLTWAANLLPPTLRSQRITVLDIGTGPSCIYPILGTRLFPSWKFIATDIDDEAIRSARENCNNNNLNNITVLKTVSNDQLFSEEIRNEKPLLTVCNPPFFSQLYSHDDPAGTHSQLLTDGGEYAFLRKMAQESLLQESVLWFTSLIGCKDDVPNIVSFLRSSRINALRVKTAMLCPGGRTVRWAVAWSFGEEASEVTLMEDGQSKWRQQITIVPGRKYANQLGEEDIGGVVSSCFREMEWSVLDSLSSCSTRCFRAPPQSGFECCEIEAFVERRHGHGDFVVLLKAQQRGQMNAVEFKELCLTLREKISILLNS</sequence>
<evidence type="ECO:0000256" key="1">
    <source>
        <dbReference type="ARBA" id="ARBA00022603"/>
    </source>
</evidence>
<protein>
    <submittedName>
        <fullName evidence="3">Ribosomal RNA large subunit methyltransferase F</fullName>
    </submittedName>
</protein>
<dbReference type="SUPFAM" id="SSF53335">
    <property type="entry name" value="S-adenosyl-L-methionine-dependent methyltransferases"/>
    <property type="match status" value="1"/>
</dbReference>
<keyword evidence="4" id="KW-1185">Reference proteome</keyword>
<keyword evidence="1 3" id="KW-0489">Methyltransferase</keyword>
<organism evidence="3 4">
    <name type="scientific">Gracilariopsis chorda</name>
    <dbReference type="NCBI Taxonomy" id="448386"/>
    <lineage>
        <taxon>Eukaryota</taxon>
        <taxon>Rhodophyta</taxon>
        <taxon>Florideophyceae</taxon>
        <taxon>Rhodymeniophycidae</taxon>
        <taxon>Gracilariales</taxon>
        <taxon>Gracilariaceae</taxon>
        <taxon>Gracilariopsis</taxon>
    </lineage>
</organism>
<dbReference type="PANTHER" id="PTHR13393">
    <property type="entry name" value="SAM-DEPENDENT METHYLTRANSFERASE"/>
    <property type="match status" value="1"/>
</dbReference>
<evidence type="ECO:0000313" key="3">
    <source>
        <dbReference type="EMBL" id="PXF49469.1"/>
    </source>
</evidence>
<dbReference type="AlphaFoldDB" id="A0A2V3J4Z8"/>
<dbReference type="InterPro" id="IPR010286">
    <property type="entry name" value="METTL16/RlmF"/>
</dbReference>
<dbReference type="EMBL" id="NBIV01000005">
    <property type="protein sequence ID" value="PXF49469.1"/>
    <property type="molecule type" value="Genomic_DNA"/>
</dbReference>
<accession>A0A2V3J4Z8</accession>
<proteinExistence type="predicted"/>
<dbReference type="GO" id="GO:0008168">
    <property type="term" value="F:methyltransferase activity"/>
    <property type="evidence" value="ECO:0007669"/>
    <property type="project" value="UniProtKB-KW"/>
</dbReference>
<keyword evidence="2 3" id="KW-0808">Transferase</keyword>
<dbReference type="Proteomes" id="UP000247409">
    <property type="component" value="Unassembled WGS sequence"/>
</dbReference>
<dbReference type="PANTHER" id="PTHR13393:SF0">
    <property type="entry name" value="RNA N6-ADENOSINE-METHYLTRANSFERASE METTL16"/>
    <property type="match status" value="1"/>
</dbReference>
<evidence type="ECO:0000313" key="4">
    <source>
        <dbReference type="Proteomes" id="UP000247409"/>
    </source>
</evidence>
<evidence type="ECO:0000256" key="2">
    <source>
        <dbReference type="ARBA" id="ARBA00022679"/>
    </source>
</evidence>
<gene>
    <name evidence="3" type="ORF">BWQ96_00785</name>
</gene>
<reference evidence="3 4" key="1">
    <citation type="journal article" date="2018" name="Mol. Biol. Evol.">
        <title>Analysis of the draft genome of the red seaweed Gracilariopsis chorda provides insights into genome size evolution in Rhodophyta.</title>
        <authorList>
            <person name="Lee J."/>
            <person name="Yang E.C."/>
            <person name="Graf L."/>
            <person name="Yang J.H."/>
            <person name="Qiu H."/>
            <person name="Zel Zion U."/>
            <person name="Chan C.X."/>
            <person name="Stephens T.G."/>
            <person name="Weber A.P.M."/>
            <person name="Boo G.H."/>
            <person name="Boo S.M."/>
            <person name="Kim K.M."/>
            <person name="Shin Y."/>
            <person name="Jung M."/>
            <person name="Lee S.J."/>
            <person name="Yim H.S."/>
            <person name="Lee J.H."/>
            <person name="Bhattacharya D."/>
            <person name="Yoon H.S."/>
        </authorList>
    </citation>
    <scope>NUCLEOTIDE SEQUENCE [LARGE SCALE GENOMIC DNA]</scope>
    <source>
        <strain evidence="3 4">SKKU-2015</strain>
        <tissue evidence="3">Whole body</tissue>
    </source>
</reference>
<dbReference type="Gene3D" id="3.40.50.150">
    <property type="entry name" value="Vaccinia Virus protein VP39"/>
    <property type="match status" value="1"/>
</dbReference>